<dbReference type="AlphaFoldDB" id="A0A5Z6EJ70"/>
<evidence type="ECO:0000313" key="1">
    <source>
        <dbReference type="EMBL" id="ECS3352914.1"/>
    </source>
</evidence>
<dbReference type="EMBL" id="AAKJGI010000042">
    <property type="protein sequence ID" value="ECS3352914.1"/>
    <property type="molecule type" value="Genomic_DNA"/>
</dbReference>
<protein>
    <submittedName>
        <fullName evidence="1">Uncharacterized protein</fullName>
    </submittedName>
</protein>
<accession>A0A5Z6EJ70</accession>
<organism evidence="1">
    <name type="scientific">Salmonella senftenberg</name>
    <dbReference type="NCBI Taxonomy" id="28150"/>
    <lineage>
        <taxon>Bacteria</taxon>
        <taxon>Pseudomonadati</taxon>
        <taxon>Pseudomonadota</taxon>
        <taxon>Gammaproteobacteria</taxon>
        <taxon>Enterobacterales</taxon>
        <taxon>Enterobacteriaceae</taxon>
        <taxon>Salmonella</taxon>
    </lineage>
</organism>
<gene>
    <name evidence="1" type="ORF">A3030_24195</name>
</gene>
<name>A0A5Z6EJ70_SALSE</name>
<sequence length="70" mass="8527">MLIVLAPPIFITVIQKDKSQRYIGESYFFLTSYFFLMKWKAYRLLEWCEKFVLVLQHLHQQPDHVQSYCP</sequence>
<proteinExistence type="predicted"/>
<comment type="caution">
    <text evidence="1">The sequence shown here is derived from an EMBL/GenBank/DDBJ whole genome shotgun (WGS) entry which is preliminary data.</text>
</comment>
<reference evidence="1" key="1">
    <citation type="submission" date="2018-07" db="EMBL/GenBank/DDBJ databases">
        <authorList>
            <consortium name="NARMS: The National Antimicrobial Resistance Monitoring System"/>
        </authorList>
    </citation>
    <scope>NUCLEOTIDE SEQUENCE</scope>
    <source>
        <strain evidence="1">CVM N57491F</strain>
    </source>
</reference>